<dbReference type="SUPFAM" id="SSF51905">
    <property type="entry name" value="FAD/NAD(P)-binding domain"/>
    <property type="match status" value="1"/>
</dbReference>
<keyword evidence="2" id="KW-0560">Oxidoreductase</keyword>
<comment type="catalytic activity">
    <reaction evidence="3">
        <text>[thioredoxin]-dithiol + NADP(+) = [thioredoxin]-disulfide + NADPH + H(+)</text>
        <dbReference type="Rhea" id="RHEA:20345"/>
        <dbReference type="Rhea" id="RHEA-COMP:10698"/>
        <dbReference type="Rhea" id="RHEA-COMP:10700"/>
        <dbReference type="ChEBI" id="CHEBI:15378"/>
        <dbReference type="ChEBI" id="CHEBI:29950"/>
        <dbReference type="ChEBI" id="CHEBI:50058"/>
        <dbReference type="ChEBI" id="CHEBI:57783"/>
        <dbReference type="ChEBI" id="CHEBI:58349"/>
        <dbReference type="EC" id="1.8.1.9"/>
    </reaction>
</comment>
<dbReference type="InterPro" id="IPR036188">
    <property type="entry name" value="FAD/NAD-bd_sf"/>
</dbReference>
<keyword evidence="1" id="KW-0285">Flavoprotein</keyword>
<feature type="region of interest" description="Disordered" evidence="4">
    <location>
        <begin position="1"/>
        <end position="32"/>
    </location>
</feature>
<comment type="caution">
    <text evidence="6">The sequence shown here is derived from an EMBL/GenBank/DDBJ whole genome shotgun (WGS) entry which is preliminary data.</text>
</comment>
<dbReference type="InterPro" id="IPR023753">
    <property type="entry name" value="FAD/NAD-binding_dom"/>
</dbReference>
<dbReference type="Gene3D" id="3.50.50.60">
    <property type="entry name" value="FAD/NAD(P)-binding domain"/>
    <property type="match status" value="2"/>
</dbReference>
<evidence type="ECO:0000313" key="7">
    <source>
        <dbReference type="Proteomes" id="UP001165378"/>
    </source>
</evidence>
<dbReference type="RefSeq" id="WP_235055496.1">
    <property type="nucleotide sequence ID" value="NZ_JAKFHA010000018.1"/>
</dbReference>
<name>A0AA41Q544_9ACTN</name>
<sequence length="369" mass="38476">MSDSTSPAPRALPTPGAPSKDTADSLDTPSADIRDRHDVVVIGGGAAGLSAALTLGRAGRRVAVVDGGQPRNAPAAHMHGYLTRDGMSPADLVAVGRAEAARYGAEFVTGDVDHVAPARNPGDIPHFTVHLAGGATLRTRRVIVATGLRDELPDLPGLRERWGQDVLHCPYCHGFEVRDRPLGVLGLAAGAVHHALLIRQWSDDVVYFVHDQEPTPDERERLTARGIRIVPGRVKRLAADGGRLHAVEMDDGTTVAREAVFVQSDMVARDAVLTGLGCTVGPDGLTAVDPTGRTSVDGVWAAGNVVDRRAQVITAAAMGVSAAAAVNFDLVEEEVAAAVCAMRTAGRPAPAVLPPFAPRTPELVPDVAG</sequence>
<organism evidence="6 7">
    <name type="scientific">Yinghuangia soli</name>
    <dbReference type="NCBI Taxonomy" id="2908204"/>
    <lineage>
        <taxon>Bacteria</taxon>
        <taxon>Bacillati</taxon>
        <taxon>Actinomycetota</taxon>
        <taxon>Actinomycetes</taxon>
        <taxon>Kitasatosporales</taxon>
        <taxon>Streptomycetaceae</taxon>
        <taxon>Yinghuangia</taxon>
    </lineage>
</organism>
<evidence type="ECO:0000256" key="4">
    <source>
        <dbReference type="SAM" id="MobiDB-lite"/>
    </source>
</evidence>
<evidence type="ECO:0000256" key="3">
    <source>
        <dbReference type="ARBA" id="ARBA00048132"/>
    </source>
</evidence>
<protein>
    <submittedName>
        <fullName evidence="6">NAD(P)/FAD-dependent oxidoreductase</fullName>
    </submittedName>
</protein>
<dbReference type="PRINTS" id="PR00469">
    <property type="entry name" value="PNDRDTASEII"/>
</dbReference>
<dbReference type="AlphaFoldDB" id="A0AA41Q544"/>
<proteinExistence type="predicted"/>
<dbReference type="EMBL" id="JAKFHA010000018">
    <property type="protein sequence ID" value="MCF2530841.1"/>
    <property type="molecule type" value="Genomic_DNA"/>
</dbReference>
<evidence type="ECO:0000256" key="2">
    <source>
        <dbReference type="ARBA" id="ARBA00023002"/>
    </source>
</evidence>
<dbReference type="InterPro" id="IPR050097">
    <property type="entry name" value="Ferredoxin-NADP_redctase_2"/>
</dbReference>
<dbReference type="Proteomes" id="UP001165378">
    <property type="component" value="Unassembled WGS sequence"/>
</dbReference>
<dbReference type="Pfam" id="PF07992">
    <property type="entry name" value="Pyr_redox_2"/>
    <property type="match status" value="1"/>
</dbReference>
<dbReference type="GO" id="GO:0004791">
    <property type="term" value="F:thioredoxin-disulfide reductase (NADPH) activity"/>
    <property type="evidence" value="ECO:0007669"/>
    <property type="project" value="UniProtKB-EC"/>
</dbReference>
<evidence type="ECO:0000259" key="5">
    <source>
        <dbReference type="Pfam" id="PF07992"/>
    </source>
</evidence>
<accession>A0AA41Q544</accession>
<evidence type="ECO:0000256" key="1">
    <source>
        <dbReference type="ARBA" id="ARBA00022630"/>
    </source>
</evidence>
<evidence type="ECO:0000313" key="6">
    <source>
        <dbReference type="EMBL" id="MCF2530841.1"/>
    </source>
</evidence>
<dbReference type="PRINTS" id="PR00368">
    <property type="entry name" value="FADPNR"/>
</dbReference>
<reference evidence="6" key="1">
    <citation type="submission" date="2022-01" db="EMBL/GenBank/DDBJ databases">
        <title>Genome-Based Taxonomic Classification of the Phylum Actinobacteria.</title>
        <authorList>
            <person name="Gao Y."/>
        </authorList>
    </citation>
    <scope>NUCLEOTIDE SEQUENCE</scope>
    <source>
        <strain evidence="6">KLBMP 8922</strain>
    </source>
</reference>
<dbReference type="PANTHER" id="PTHR48105">
    <property type="entry name" value="THIOREDOXIN REDUCTASE 1-RELATED-RELATED"/>
    <property type="match status" value="1"/>
</dbReference>
<keyword evidence="7" id="KW-1185">Reference proteome</keyword>
<gene>
    <name evidence="6" type="ORF">LZ495_27000</name>
</gene>
<feature type="domain" description="FAD/NAD(P)-binding" evidence="5">
    <location>
        <begin position="37"/>
        <end position="319"/>
    </location>
</feature>